<evidence type="ECO:0000256" key="2">
    <source>
        <dbReference type="ARBA" id="ARBA00012759"/>
    </source>
</evidence>
<keyword evidence="3" id="KW-0645">Protease</keyword>
<dbReference type="PANTHER" id="PTHR13291">
    <property type="entry name" value="JOSEPHIN 1, 2"/>
    <property type="match status" value="1"/>
</dbReference>
<keyword evidence="4" id="KW-0833">Ubl conjugation pathway</keyword>
<dbReference type="PANTHER" id="PTHR13291:SF0">
    <property type="entry name" value="JOSEPHIN-LIKE PROTEIN"/>
    <property type="match status" value="1"/>
</dbReference>
<keyword evidence="5 6" id="KW-0378">Hydrolase</keyword>
<gene>
    <name evidence="8" type="ORF">CONCODRAFT_77149</name>
</gene>
<organism evidence="8 9">
    <name type="scientific">Conidiobolus coronatus (strain ATCC 28846 / CBS 209.66 / NRRL 28638)</name>
    <name type="common">Delacroixia coronata</name>
    <dbReference type="NCBI Taxonomy" id="796925"/>
    <lineage>
        <taxon>Eukaryota</taxon>
        <taxon>Fungi</taxon>
        <taxon>Fungi incertae sedis</taxon>
        <taxon>Zoopagomycota</taxon>
        <taxon>Entomophthoromycotina</taxon>
        <taxon>Entomophthoromycetes</taxon>
        <taxon>Entomophthorales</taxon>
        <taxon>Ancylistaceae</taxon>
        <taxon>Conidiobolus</taxon>
    </lineage>
</organism>
<dbReference type="InterPro" id="IPR006155">
    <property type="entry name" value="Josephin"/>
</dbReference>
<dbReference type="PROSITE" id="PS50957">
    <property type="entry name" value="JOSEPHIN"/>
    <property type="match status" value="1"/>
</dbReference>
<dbReference type="EC" id="3.4.19.12" evidence="2"/>
<evidence type="ECO:0000259" key="7">
    <source>
        <dbReference type="PROSITE" id="PS50957"/>
    </source>
</evidence>
<dbReference type="GO" id="GO:0016579">
    <property type="term" value="P:protein deubiquitination"/>
    <property type="evidence" value="ECO:0007669"/>
    <property type="project" value="InterPro"/>
</dbReference>
<dbReference type="OrthoDB" id="10063692at2759"/>
<evidence type="ECO:0000313" key="9">
    <source>
        <dbReference type="Proteomes" id="UP000070444"/>
    </source>
</evidence>
<reference evidence="8 9" key="1">
    <citation type="journal article" date="2015" name="Genome Biol. Evol.">
        <title>Phylogenomic analyses indicate that early fungi evolved digesting cell walls of algal ancestors of land plants.</title>
        <authorList>
            <person name="Chang Y."/>
            <person name="Wang S."/>
            <person name="Sekimoto S."/>
            <person name="Aerts A.L."/>
            <person name="Choi C."/>
            <person name="Clum A."/>
            <person name="LaButti K.M."/>
            <person name="Lindquist E.A."/>
            <person name="Yee Ngan C."/>
            <person name="Ohm R.A."/>
            <person name="Salamov A.A."/>
            <person name="Grigoriev I.V."/>
            <person name="Spatafora J.W."/>
            <person name="Berbee M.L."/>
        </authorList>
    </citation>
    <scope>NUCLEOTIDE SEQUENCE [LARGE SCALE GENOMIC DNA]</scope>
    <source>
        <strain evidence="8 9">NRRL 28638</strain>
    </source>
</reference>
<protein>
    <recommendedName>
        <fullName evidence="2">ubiquitinyl hydrolase 1</fullName>
        <ecNumber evidence="2">3.4.19.12</ecNumber>
    </recommendedName>
</protein>
<dbReference type="GO" id="GO:0004843">
    <property type="term" value="F:cysteine-type deubiquitinase activity"/>
    <property type="evidence" value="ECO:0007669"/>
    <property type="project" value="UniProtKB-EC"/>
</dbReference>
<accession>A0A137PFX7</accession>
<evidence type="ECO:0000256" key="6">
    <source>
        <dbReference type="PROSITE-ProRule" id="PRU00331"/>
    </source>
</evidence>
<dbReference type="OMA" id="PPHIYHE"/>
<dbReference type="EMBL" id="KQ964430">
    <property type="protein sequence ID" value="KXN73906.1"/>
    <property type="molecule type" value="Genomic_DNA"/>
</dbReference>
<dbReference type="Pfam" id="PF02099">
    <property type="entry name" value="Josephin"/>
    <property type="match status" value="1"/>
</dbReference>
<evidence type="ECO:0000256" key="3">
    <source>
        <dbReference type="ARBA" id="ARBA00022670"/>
    </source>
</evidence>
<proteinExistence type="predicted"/>
<evidence type="ECO:0000256" key="4">
    <source>
        <dbReference type="ARBA" id="ARBA00022786"/>
    </source>
</evidence>
<dbReference type="AlphaFoldDB" id="A0A137PFX7"/>
<dbReference type="STRING" id="796925.A0A137PFX7"/>
<feature type="domain" description="Josephin" evidence="7">
    <location>
        <begin position="9"/>
        <end position="193"/>
    </location>
</feature>
<feature type="active site" evidence="6">
    <location>
        <position position="154"/>
    </location>
</feature>
<feature type="active site" evidence="6">
    <location>
        <position position="22"/>
    </location>
</feature>
<keyword evidence="9" id="KW-1185">Reference proteome</keyword>
<feature type="active site" evidence="6">
    <location>
        <position position="139"/>
    </location>
</feature>
<dbReference type="InterPro" id="IPR040053">
    <property type="entry name" value="JOSD1/2"/>
</dbReference>
<sequence>MKETLYETQNTIYHEKQRKKMCGLHTLNNLLQKPQYSSNELNKIGFEINQFQGKWMNYYRNMCWGDYDVNVLIVALQNSGVQVDWFDVRKDVKDIDLTKVFGIIINYEPPIEVPKFWYKILHPSLIKPLSHLIEIKGRHWYGIRKIDDEFYNLDSKLIQPYKYKNSEELLNSLKNIVKEYDGKILLCYQLPSM</sequence>
<dbReference type="Proteomes" id="UP000070444">
    <property type="component" value="Unassembled WGS sequence"/>
</dbReference>
<dbReference type="Gene3D" id="3.90.70.40">
    <property type="match status" value="1"/>
</dbReference>
<dbReference type="GO" id="GO:0006508">
    <property type="term" value="P:proteolysis"/>
    <property type="evidence" value="ECO:0007669"/>
    <property type="project" value="UniProtKB-KW"/>
</dbReference>
<evidence type="ECO:0000256" key="1">
    <source>
        <dbReference type="ARBA" id="ARBA00000707"/>
    </source>
</evidence>
<dbReference type="SMART" id="SM01246">
    <property type="entry name" value="Josephin"/>
    <property type="match status" value="1"/>
</dbReference>
<evidence type="ECO:0000313" key="8">
    <source>
        <dbReference type="EMBL" id="KXN73906.1"/>
    </source>
</evidence>
<name>A0A137PFX7_CONC2</name>
<comment type="catalytic activity">
    <reaction evidence="1">
        <text>Thiol-dependent hydrolysis of ester, thioester, amide, peptide and isopeptide bonds formed by the C-terminal Gly of ubiquitin (a 76-residue protein attached to proteins as an intracellular targeting signal).</text>
        <dbReference type="EC" id="3.4.19.12"/>
    </reaction>
</comment>
<evidence type="ECO:0000256" key="5">
    <source>
        <dbReference type="ARBA" id="ARBA00022801"/>
    </source>
</evidence>